<dbReference type="RefSeq" id="WP_106502768.1">
    <property type="nucleotide sequence ID" value="NZ_PXXO01000007.1"/>
</dbReference>
<evidence type="ECO:0000313" key="2">
    <source>
        <dbReference type="Proteomes" id="UP000243002"/>
    </source>
</evidence>
<dbReference type="Proteomes" id="UP000243002">
    <property type="component" value="Unassembled WGS sequence"/>
</dbReference>
<name>A0A2P7MV80_9CYAN</name>
<dbReference type="EMBL" id="PXXO01000007">
    <property type="protein sequence ID" value="PSJ05144.1"/>
    <property type="molecule type" value="Genomic_DNA"/>
</dbReference>
<reference evidence="1 2" key="1">
    <citation type="journal article" date="2018" name="Environ. Microbiol.">
        <title>Ecological and genomic features of two widespread freshwater picocyanobacteria.</title>
        <authorList>
            <person name="Cabello-Yeves P.J."/>
            <person name="Picazo A."/>
            <person name="Camacho A."/>
            <person name="Callieri C."/>
            <person name="Rosselli R."/>
            <person name="Roda-Garcia J.J."/>
            <person name="Coutinho F.H."/>
            <person name="Rodriguez-Valera F."/>
        </authorList>
    </citation>
    <scope>NUCLEOTIDE SEQUENCE [LARGE SCALE GENOMIC DNA]</scope>
    <source>
        <strain evidence="1 2">Tous</strain>
    </source>
</reference>
<gene>
    <name evidence="1" type="ORF">C7K55_07295</name>
</gene>
<keyword evidence="2" id="KW-1185">Reference proteome</keyword>
<dbReference type="AlphaFoldDB" id="A0A2P7MV80"/>
<sequence length="80" mass="8914">MSRIPRRYAVHLHMSGGQTETVHFSTLEAFQQWYGGVLTASAPDAFVNVPIGDMEDEYLVVRPNGVIGIHVEPKFNALDE</sequence>
<proteinExistence type="predicted"/>
<accession>A0A2P7MV80</accession>
<organism evidence="1 2">
    <name type="scientific">Cyanobium usitatum str. Tous</name>
    <dbReference type="NCBI Taxonomy" id="2116684"/>
    <lineage>
        <taxon>Bacteria</taxon>
        <taxon>Bacillati</taxon>
        <taxon>Cyanobacteriota</taxon>
        <taxon>Cyanophyceae</taxon>
        <taxon>Synechococcales</taxon>
        <taxon>Prochlorococcaceae</taxon>
        <taxon>Cyanobium</taxon>
    </lineage>
</organism>
<protein>
    <submittedName>
        <fullName evidence="1">Uncharacterized protein</fullName>
    </submittedName>
</protein>
<comment type="caution">
    <text evidence="1">The sequence shown here is derived from an EMBL/GenBank/DDBJ whole genome shotgun (WGS) entry which is preliminary data.</text>
</comment>
<evidence type="ECO:0000313" key="1">
    <source>
        <dbReference type="EMBL" id="PSJ05144.1"/>
    </source>
</evidence>
<dbReference type="OrthoDB" id="514585at2"/>